<keyword evidence="2" id="KW-1185">Reference proteome</keyword>
<organism evidence="1 2">
    <name type="scientific">Heterodera trifolii</name>
    <dbReference type="NCBI Taxonomy" id="157864"/>
    <lineage>
        <taxon>Eukaryota</taxon>
        <taxon>Metazoa</taxon>
        <taxon>Ecdysozoa</taxon>
        <taxon>Nematoda</taxon>
        <taxon>Chromadorea</taxon>
        <taxon>Rhabditida</taxon>
        <taxon>Tylenchina</taxon>
        <taxon>Tylenchomorpha</taxon>
        <taxon>Tylenchoidea</taxon>
        <taxon>Heteroderidae</taxon>
        <taxon>Heteroderinae</taxon>
        <taxon>Heterodera</taxon>
    </lineage>
</organism>
<dbReference type="Proteomes" id="UP001620626">
    <property type="component" value="Unassembled WGS sequence"/>
</dbReference>
<dbReference type="AlphaFoldDB" id="A0ABD2JN01"/>
<evidence type="ECO:0000313" key="2">
    <source>
        <dbReference type="Proteomes" id="UP001620626"/>
    </source>
</evidence>
<proteinExistence type="predicted"/>
<comment type="caution">
    <text evidence="1">The sequence shown here is derived from an EMBL/GenBank/DDBJ whole genome shotgun (WGS) entry which is preliminary data.</text>
</comment>
<name>A0ABD2JN01_9BILA</name>
<accession>A0ABD2JN01</accession>
<protein>
    <submittedName>
        <fullName evidence="1">Uncharacterized protein</fullName>
    </submittedName>
</protein>
<gene>
    <name evidence="1" type="ORF">niasHT_027489</name>
</gene>
<evidence type="ECO:0000313" key="1">
    <source>
        <dbReference type="EMBL" id="KAL3091869.1"/>
    </source>
</evidence>
<reference evidence="1 2" key="1">
    <citation type="submission" date="2024-10" db="EMBL/GenBank/DDBJ databases">
        <authorList>
            <person name="Kim D."/>
        </authorList>
    </citation>
    <scope>NUCLEOTIDE SEQUENCE [LARGE SCALE GENOMIC DNA]</scope>
    <source>
        <strain evidence="1">BH-2024</strain>
    </source>
</reference>
<sequence>MAPTNCAVPSMALRSTSSAGTRRWSNRRVSCRAICARHGLICRFSMTMNGATEKTRATHVIKGQKRAMAWHRGKRTVRVRTKGKCGTAKYVLRTLDADDGRVQEMRGLQLDLKSGESAQWYQSGDYEFKRGAGGLSWQPTDLGIINEYGQPITKYYKP</sequence>
<dbReference type="EMBL" id="JBICBT010000940">
    <property type="protein sequence ID" value="KAL3091869.1"/>
    <property type="molecule type" value="Genomic_DNA"/>
</dbReference>